<dbReference type="GO" id="GO:0004618">
    <property type="term" value="F:phosphoglycerate kinase activity"/>
    <property type="evidence" value="ECO:0007669"/>
    <property type="project" value="UniProtKB-EC"/>
</dbReference>
<comment type="similarity">
    <text evidence="7">Belongs to the phosphoglycerate kinase family.</text>
</comment>
<evidence type="ECO:0000313" key="8">
    <source>
        <dbReference type="EMBL" id="PIP55692.1"/>
    </source>
</evidence>
<dbReference type="PANTHER" id="PTHR11406">
    <property type="entry name" value="PHOSPHOGLYCERATE KINASE"/>
    <property type="match status" value="1"/>
</dbReference>
<dbReference type="PANTHER" id="PTHR11406:SF23">
    <property type="entry name" value="PHOSPHOGLYCERATE KINASE 1, CHLOROPLASTIC-RELATED"/>
    <property type="match status" value="1"/>
</dbReference>
<gene>
    <name evidence="8" type="ORF">COX06_01865</name>
</gene>
<keyword evidence="3 7" id="KW-0808">Transferase</keyword>
<evidence type="ECO:0000256" key="5">
    <source>
        <dbReference type="ARBA" id="ARBA00022777"/>
    </source>
</evidence>
<accession>A0A2H0BDD9</accession>
<dbReference type="GO" id="GO:0043531">
    <property type="term" value="F:ADP binding"/>
    <property type="evidence" value="ECO:0007669"/>
    <property type="project" value="TreeGrafter"/>
</dbReference>
<dbReference type="Gene3D" id="3.40.50.1260">
    <property type="entry name" value="Phosphoglycerate kinase, N-terminal domain"/>
    <property type="match status" value="4"/>
</dbReference>
<dbReference type="GO" id="GO:0005524">
    <property type="term" value="F:ATP binding"/>
    <property type="evidence" value="ECO:0007669"/>
    <property type="project" value="UniProtKB-KW"/>
</dbReference>
<dbReference type="GO" id="GO:0006094">
    <property type="term" value="P:gluconeogenesis"/>
    <property type="evidence" value="ECO:0007669"/>
    <property type="project" value="TreeGrafter"/>
</dbReference>
<dbReference type="InterPro" id="IPR001576">
    <property type="entry name" value="Phosphoglycerate_kinase"/>
</dbReference>
<dbReference type="EC" id="2.7.2.3" evidence="2 7"/>
<name>A0A2H0BDD9_9BACT</name>
<evidence type="ECO:0000313" key="9">
    <source>
        <dbReference type="Proteomes" id="UP000229794"/>
    </source>
</evidence>
<dbReference type="PROSITE" id="PS00111">
    <property type="entry name" value="PGLYCERATE_KINASE"/>
    <property type="match status" value="1"/>
</dbReference>
<dbReference type="GO" id="GO:0006096">
    <property type="term" value="P:glycolytic process"/>
    <property type="evidence" value="ECO:0007669"/>
    <property type="project" value="InterPro"/>
</dbReference>
<sequence>MNPVRSKKSQISAGSLEANRTSNGMKSIREVVDLKDKRVFVRVDWNVPNELHSGQAVVTDDFRINKSLPTLEYLKGAGAKVTIATHLESGGSSVDFLNEYAPEGIEFLGNLRDNPGEKANSPEFAKELASGFDIYVNEAFSVSHREHASIVGVPLFLPSFAGIQFMEEVNNLSKAFDPPHPFLFILGGAKFETKLPLVEKFLNIADHIFIAGANAKPASKTLLRDNPKIIFSHGDIEALDADHETLESLKSQIENSNFILWNGPLGKYEDGLKEGTLALTKILAESGKPTIVGGGDTLAAIRELNLFDKFAFVSTGGGAMLDFLATGTLPGIEALRQ</sequence>
<dbReference type="InterPro" id="IPR015911">
    <property type="entry name" value="Phosphoglycerate_kinase_CS"/>
</dbReference>
<reference evidence="8 9" key="1">
    <citation type="submission" date="2017-09" db="EMBL/GenBank/DDBJ databases">
        <title>Depth-based differentiation of microbial function through sediment-hosted aquifers and enrichment of novel symbionts in the deep terrestrial subsurface.</title>
        <authorList>
            <person name="Probst A.J."/>
            <person name="Ladd B."/>
            <person name="Jarett J.K."/>
            <person name="Geller-Mcgrath D.E."/>
            <person name="Sieber C.M."/>
            <person name="Emerson J.B."/>
            <person name="Anantharaman K."/>
            <person name="Thomas B.C."/>
            <person name="Malmstrom R."/>
            <person name="Stieglmeier M."/>
            <person name="Klingl A."/>
            <person name="Woyke T."/>
            <person name="Ryan C.M."/>
            <person name="Banfield J.F."/>
        </authorList>
    </citation>
    <scope>NUCLEOTIDE SEQUENCE [LARGE SCALE GENOMIC DNA]</scope>
    <source>
        <strain evidence="8">CG22_combo_CG10-13_8_21_14_all_42_17</strain>
    </source>
</reference>
<evidence type="ECO:0000256" key="6">
    <source>
        <dbReference type="ARBA" id="ARBA00022840"/>
    </source>
</evidence>
<dbReference type="PRINTS" id="PR00477">
    <property type="entry name" value="PHGLYCKINASE"/>
</dbReference>
<proteinExistence type="inferred from homology"/>
<organism evidence="8 9">
    <name type="scientific">Candidatus Zambryskibacteria bacterium CG22_combo_CG10-13_8_21_14_all_42_17</name>
    <dbReference type="NCBI Taxonomy" id="1975118"/>
    <lineage>
        <taxon>Bacteria</taxon>
        <taxon>Candidatus Zambryskiibacteriota</taxon>
    </lineage>
</organism>
<evidence type="ECO:0000256" key="2">
    <source>
        <dbReference type="ARBA" id="ARBA00013061"/>
    </source>
</evidence>
<comment type="catalytic activity">
    <reaction evidence="1 7">
        <text>(2R)-3-phosphoglycerate + ATP = (2R)-3-phospho-glyceroyl phosphate + ADP</text>
        <dbReference type="Rhea" id="RHEA:14801"/>
        <dbReference type="ChEBI" id="CHEBI:30616"/>
        <dbReference type="ChEBI" id="CHEBI:57604"/>
        <dbReference type="ChEBI" id="CHEBI:58272"/>
        <dbReference type="ChEBI" id="CHEBI:456216"/>
        <dbReference type="EC" id="2.7.2.3"/>
    </reaction>
</comment>
<dbReference type="Proteomes" id="UP000229794">
    <property type="component" value="Unassembled WGS sequence"/>
</dbReference>
<dbReference type="InterPro" id="IPR015824">
    <property type="entry name" value="Phosphoglycerate_kinase_N"/>
</dbReference>
<evidence type="ECO:0000256" key="7">
    <source>
        <dbReference type="RuleBase" id="RU000532"/>
    </source>
</evidence>
<evidence type="ECO:0000256" key="1">
    <source>
        <dbReference type="ARBA" id="ARBA00000642"/>
    </source>
</evidence>
<protein>
    <recommendedName>
        <fullName evidence="2 7">Phosphoglycerate kinase</fullName>
        <ecNumber evidence="2 7">2.7.2.3</ecNumber>
    </recommendedName>
</protein>
<dbReference type="SUPFAM" id="SSF53748">
    <property type="entry name" value="Phosphoglycerate kinase"/>
    <property type="match status" value="1"/>
</dbReference>
<dbReference type="InterPro" id="IPR036043">
    <property type="entry name" value="Phosphoglycerate_kinase_sf"/>
</dbReference>
<keyword evidence="4" id="KW-0547">Nucleotide-binding</keyword>
<comment type="caution">
    <text evidence="8">The sequence shown here is derived from an EMBL/GenBank/DDBJ whole genome shotgun (WGS) entry which is preliminary data.</text>
</comment>
<dbReference type="EMBL" id="PCST01000021">
    <property type="protein sequence ID" value="PIP55692.1"/>
    <property type="molecule type" value="Genomic_DNA"/>
</dbReference>
<dbReference type="GO" id="GO:0005829">
    <property type="term" value="C:cytosol"/>
    <property type="evidence" value="ECO:0007669"/>
    <property type="project" value="TreeGrafter"/>
</dbReference>
<evidence type="ECO:0000256" key="3">
    <source>
        <dbReference type="ARBA" id="ARBA00022679"/>
    </source>
</evidence>
<dbReference type="Pfam" id="PF00162">
    <property type="entry name" value="PGK"/>
    <property type="match status" value="3"/>
</dbReference>
<keyword evidence="6" id="KW-0067">ATP-binding</keyword>
<evidence type="ECO:0000256" key="4">
    <source>
        <dbReference type="ARBA" id="ARBA00022741"/>
    </source>
</evidence>
<keyword evidence="5 7" id="KW-0418">Kinase</keyword>
<dbReference type="AlphaFoldDB" id="A0A2H0BDD9"/>